<sequence length="66" mass="7622">MQNSRPTFGGAAATVNFTHQRPEVGQNHPRACIINRFFGRTHFCALLHKERICVLKGLERQFQERV</sequence>
<gene>
    <name evidence="1" type="ORF">L596_029825</name>
</gene>
<dbReference type="Proteomes" id="UP000298663">
    <property type="component" value="Unassembled WGS sequence"/>
</dbReference>
<reference evidence="1 2" key="1">
    <citation type="journal article" date="2015" name="Genome Biol.">
        <title>Comparative genomics of Steinernema reveals deeply conserved gene regulatory networks.</title>
        <authorList>
            <person name="Dillman A.R."/>
            <person name="Macchietto M."/>
            <person name="Porter C.F."/>
            <person name="Rogers A."/>
            <person name="Williams B."/>
            <person name="Antoshechkin I."/>
            <person name="Lee M.M."/>
            <person name="Goodwin Z."/>
            <person name="Lu X."/>
            <person name="Lewis E.E."/>
            <person name="Goodrich-Blair H."/>
            <person name="Stock S.P."/>
            <person name="Adams B.J."/>
            <person name="Sternberg P.W."/>
            <person name="Mortazavi A."/>
        </authorList>
    </citation>
    <scope>NUCLEOTIDE SEQUENCE [LARGE SCALE GENOMIC DNA]</scope>
    <source>
        <strain evidence="1 2">ALL</strain>
    </source>
</reference>
<name>A0A4U5LQX8_STECR</name>
<evidence type="ECO:0000313" key="1">
    <source>
        <dbReference type="EMBL" id="TKR58372.1"/>
    </source>
</evidence>
<comment type="caution">
    <text evidence="1">The sequence shown here is derived from an EMBL/GenBank/DDBJ whole genome shotgun (WGS) entry which is preliminary data.</text>
</comment>
<protein>
    <submittedName>
        <fullName evidence="1">Uncharacterized protein</fullName>
    </submittedName>
</protein>
<dbReference type="EMBL" id="AZBU02000013">
    <property type="protein sequence ID" value="TKR58372.1"/>
    <property type="molecule type" value="Genomic_DNA"/>
</dbReference>
<keyword evidence="2" id="KW-1185">Reference proteome</keyword>
<reference evidence="1 2" key="2">
    <citation type="journal article" date="2019" name="G3 (Bethesda)">
        <title>Hybrid Assembly of the Genome of the Entomopathogenic Nematode Steinernema carpocapsae Identifies the X-Chromosome.</title>
        <authorList>
            <person name="Serra L."/>
            <person name="Macchietto M."/>
            <person name="Macias-Munoz A."/>
            <person name="McGill C.J."/>
            <person name="Rodriguez I.M."/>
            <person name="Rodriguez B."/>
            <person name="Murad R."/>
            <person name="Mortazavi A."/>
        </authorList>
    </citation>
    <scope>NUCLEOTIDE SEQUENCE [LARGE SCALE GENOMIC DNA]</scope>
    <source>
        <strain evidence="1 2">ALL</strain>
    </source>
</reference>
<dbReference type="AlphaFoldDB" id="A0A4U5LQX8"/>
<proteinExistence type="predicted"/>
<organism evidence="1 2">
    <name type="scientific">Steinernema carpocapsae</name>
    <name type="common">Entomopathogenic nematode</name>
    <dbReference type="NCBI Taxonomy" id="34508"/>
    <lineage>
        <taxon>Eukaryota</taxon>
        <taxon>Metazoa</taxon>
        <taxon>Ecdysozoa</taxon>
        <taxon>Nematoda</taxon>
        <taxon>Chromadorea</taxon>
        <taxon>Rhabditida</taxon>
        <taxon>Tylenchina</taxon>
        <taxon>Panagrolaimomorpha</taxon>
        <taxon>Strongyloidoidea</taxon>
        <taxon>Steinernematidae</taxon>
        <taxon>Steinernema</taxon>
    </lineage>
</organism>
<accession>A0A4U5LQX8</accession>
<evidence type="ECO:0000313" key="2">
    <source>
        <dbReference type="Proteomes" id="UP000298663"/>
    </source>
</evidence>